<name>A0AAV2MB72_KNICA</name>
<evidence type="ECO:0000313" key="1">
    <source>
        <dbReference type="EMBL" id="CAL1610603.1"/>
    </source>
</evidence>
<protein>
    <submittedName>
        <fullName evidence="1">Uncharacterized protein</fullName>
    </submittedName>
</protein>
<accession>A0AAV2MB72</accession>
<keyword evidence="2" id="KW-1185">Reference proteome</keyword>
<proteinExistence type="predicted"/>
<dbReference type="EMBL" id="OZ035829">
    <property type="protein sequence ID" value="CAL1610603.1"/>
    <property type="molecule type" value="Genomic_DNA"/>
</dbReference>
<reference evidence="1 2" key="1">
    <citation type="submission" date="2024-04" db="EMBL/GenBank/DDBJ databases">
        <authorList>
            <person name="Waldvogel A.-M."/>
            <person name="Schoenle A."/>
        </authorList>
    </citation>
    <scope>NUCLEOTIDE SEQUENCE [LARGE SCALE GENOMIC DNA]</scope>
</reference>
<organism evidence="1 2">
    <name type="scientific">Knipowitschia caucasica</name>
    <name type="common">Caucasian dwarf goby</name>
    <name type="synonym">Pomatoschistus caucasicus</name>
    <dbReference type="NCBI Taxonomy" id="637954"/>
    <lineage>
        <taxon>Eukaryota</taxon>
        <taxon>Metazoa</taxon>
        <taxon>Chordata</taxon>
        <taxon>Craniata</taxon>
        <taxon>Vertebrata</taxon>
        <taxon>Euteleostomi</taxon>
        <taxon>Actinopterygii</taxon>
        <taxon>Neopterygii</taxon>
        <taxon>Teleostei</taxon>
        <taxon>Neoteleostei</taxon>
        <taxon>Acanthomorphata</taxon>
        <taxon>Gobiaria</taxon>
        <taxon>Gobiiformes</taxon>
        <taxon>Gobioidei</taxon>
        <taxon>Gobiidae</taxon>
        <taxon>Gobiinae</taxon>
        <taxon>Knipowitschia</taxon>
    </lineage>
</organism>
<gene>
    <name evidence="1" type="ORF">KC01_LOCUS37182</name>
</gene>
<evidence type="ECO:0000313" key="2">
    <source>
        <dbReference type="Proteomes" id="UP001497482"/>
    </source>
</evidence>
<dbReference type="Proteomes" id="UP001497482">
    <property type="component" value="Chromosome 7"/>
</dbReference>
<sequence length="102" mass="11277">MAIMGLCSSDNDKPLHYVEEERGLEPALCAGCRCCLLPAAANETCQSRDVLPAEVQHCPCLLHQELLQRSAWLGIRNALPLHLPGGSYQTHQETCDRTIHRA</sequence>
<dbReference type="AlphaFoldDB" id="A0AAV2MB72"/>